<dbReference type="EnsemblPlants" id="OPUNC04G25440.1">
    <property type="protein sequence ID" value="OPUNC04G25440.1"/>
    <property type="gene ID" value="OPUNC04G25440"/>
</dbReference>
<name>A0A0E0KW56_ORYPU</name>
<protein>
    <submittedName>
        <fullName evidence="2">Uncharacterized protein</fullName>
    </submittedName>
</protein>
<proteinExistence type="predicted"/>
<keyword evidence="3" id="KW-1185">Reference proteome</keyword>
<dbReference type="AlphaFoldDB" id="A0A0E0KW56"/>
<dbReference type="HOGENOM" id="CLU_1689558_0_0_1"/>
<feature type="region of interest" description="Disordered" evidence="1">
    <location>
        <begin position="1"/>
        <end position="34"/>
    </location>
</feature>
<sequence length="156" mass="17480">MVAVGKGKTTTRDRFANEEEVNGGRSNDGVKQVGKHSGLRVSVLPRGARRVGLKSRVLSELAFLVKEVRDLMTGNREIRIMESKSRVLSKLAFLVKEVRDLMTVNRENRITKVHCGQNCVSHFLANKGRCEALTSFWPDNNCNFISHLLDVNSPTE</sequence>
<dbReference type="STRING" id="4537.A0A0E0KW56"/>
<evidence type="ECO:0000256" key="1">
    <source>
        <dbReference type="SAM" id="MobiDB-lite"/>
    </source>
</evidence>
<reference evidence="2" key="2">
    <citation type="submission" date="2018-05" db="EMBL/GenBank/DDBJ databases">
        <title>OpunRS2 (Oryza punctata Reference Sequence Version 2).</title>
        <authorList>
            <person name="Zhang J."/>
            <person name="Kudrna D."/>
            <person name="Lee S."/>
            <person name="Talag J."/>
            <person name="Welchert J."/>
            <person name="Wing R.A."/>
        </authorList>
    </citation>
    <scope>NUCLEOTIDE SEQUENCE [LARGE SCALE GENOMIC DNA]</scope>
</reference>
<organism evidence="2">
    <name type="scientific">Oryza punctata</name>
    <name type="common">Red rice</name>
    <dbReference type="NCBI Taxonomy" id="4537"/>
    <lineage>
        <taxon>Eukaryota</taxon>
        <taxon>Viridiplantae</taxon>
        <taxon>Streptophyta</taxon>
        <taxon>Embryophyta</taxon>
        <taxon>Tracheophyta</taxon>
        <taxon>Spermatophyta</taxon>
        <taxon>Magnoliopsida</taxon>
        <taxon>Liliopsida</taxon>
        <taxon>Poales</taxon>
        <taxon>Poaceae</taxon>
        <taxon>BOP clade</taxon>
        <taxon>Oryzoideae</taxon>
        <taxon>Oryzeae</taxon>
        <taxon>Oryzinae</taxon>
        <taxon>Oryza</taxon>
    </lineage>
</organism>
<evidence type="ECO:0000313" key="3">
    <source>
        <dbReference type="Proteomes" id="UP000026962"/>
    </source>
</evidence>
<evidence type="ECO:0000313" key="2">
    <source>
        <dbReference type="EnsemblPlants" id="OPUNC04G25440.1"/>
    </source>
</evidence>
<dbReference type="Proteomes" id="UP000026962">
    <property type="component" value="Chromosome 4"/>
</dbReference>
<reference evidence="2" key="1">
    <citation type="submission" date="2015-04" db="UniProtKB">
        <authorList>
            <consortium name="EnsemblPlants"/>
        </authorList>
    </citation>
    <scope>IDENTIFICATION</scope>
</reference>
<dbReference type="Gramene" id="OPUNC04G25440.1">
    <property type="protein sequence ID" value="OPUNC04G25440.1"/>
    <property type="gene ID" value="OPUNC04G25440"/>
</dbReference>
<accession>A0A0E0KW56</accession>